<sequence>MPCQIYHYISYTFRFGNTSVALTISNLIFFRIKQQNNVAYLIKVYEHVSIPCQYLFPYNHIFH</sequence>
<dbReference type="EMBL" id="JN408834">
    <property type="protein sequence ID" value="AER41530.1"/>
    <property type="molecule type" value="Genomic_DNA"/>
</dbReference>
<protein>
    <submittedName>
        <fullName evidence="1">Uncharacterized protein</fullName>
    </submittedName>
</protein>
<dbReference type="KEGG" id="vg:13842631"/>
<reference evidence="1 2" key="1">
    <citation type="journal article" date="2012" name="BMC Genomics">
        <title>Genome of Epinotia aporema granulovirus (EpapGV), a polyorganotropic fast killing betabaculovirus with a novel thymidylate kinase gene.</title>
        <authorList>
            <person name="Ferrelli M.L."/>
            <person name="Salvador R."/>
            <person name="Biedma M.E."/>
            <person name="Berretta M.F."/>
            <person name="Haase S."/>
            <person name="Sciocco-Cap A."/>
            <person name="Ghiringhelli P.D."/>
            <person name="Romanowski V."/>
        </authorList>
    </citation>
    <scope>NUCLEOTIDE SEQUENCE [LARGE SCALE GENOMIC DNA]</scope>
</reference>
<evidence type="ECO:0000313" key="1">
    <source>
        <dbReference type="EMBL" id="AER41530.1"/>
    </source>
</evidence>
<organism evidence="1 2">
    <name type="scientific">Epinotia aporema granulovirus</name>
    <dbReference type="NCBI Taxonomy" id="166056"/>
    <lineage>
        <taxon>Viruses</taxon>
        <taxon>Viruses incertae sedis</taxon>
        <taxon>Naldaviricetes</taxon>
        <taxon>Lefavirales</taxon>
        <taxon>Baculoviridae</taxon>
        <taxon>Betabaculovirus</taxon>
        <taxon>Betabaculovirus epaporemae</taxon>
    </lineage>
</organism>
<dbReference type="GeneID" id="13842631"/>
<name>K4ERV2_9BBAC</name>
<accession>K4ERV2</accession>
<keyword evidence="2" id="KW-1185">Reference proteome</keyword>
<dbReference type="Proteomes" id="UP000201571">
    <property type="component" value="Segment"/>
</dbReference>
<dbReference type="RefSeq" id="YP_006908612.1">
    <property type="nucleotide sequence ID" value="NC_018875.1"/>
</dbReference>
<proteinExistence type="predicted"/>
<evidence type="ECO:0000313" key="2">
    <source>
        <dbReference type="Proteomes" id="UP000201571"/>
    </source>
</evidence>